<evidence type="ECO:0000313" key="2">
    <source>
        <dbReference type="Proteomes" id="UP001527925"/>
    </source>
</evidence>
<dbReference type="EMBL" id="JADGIZ020000040">
    <property type="protein sequence ID" value="KAL2913911.1"/>
    <property type="molecule type" value="Genomic_DNA"/>
</dbReference>
<comment type="caution">
    <text evidence="1">The sequence shown here is derived from an EMBL/GenBank/DDBJ whole genome shotgun (WGS) entry which is preliminary data.</text>
</comment>
<organism evidence="1 2">
    <name type="scientific">Polyrhizophydium stewartii</name>
    <dbReference type="NCBI Taxonomy" id="2732419"/>
    <lineage>
        <taxon>Eukaryota</taxon>
        <taxon>Fungi</taxon>
        <taxon>Fungi incertae sedis</taxon>
        <taxon>Chytridiomycota</taxon>
        <taxon>Chytridiomycota incertae sedis</taxon>
        <taxon>Chytridiomycetes</taxon>
        <taxon>Rhizophydiales</taxon>
        <taxon>Rhizophydiales incertae sedis</taxon>
        <taxon>Polyrhizophydium</taxon>
    </lineage>
</organism>
<evidence type="ECO:0000313" key="1">
    <source>
        <dbReference type="EMBL" id="KAL2913911.1"/>
    </source>
</evidence>
<dbReference type="Proteomes" id="UP001527925">
    <property type="component" value="Unassembled WGS sequence"/>
</dbReference>
<reference evidence="1 2" key="1">
    <citation type="submission" date="2023-09" db="EMBL/GenBank/DDBJ databases">
        <title>Pangenome analysis of Batrachochytrium dendrobatidis and related Chytrids.</title>
        <authorList>
            <person name="Yacoub M.N."/>
            <person name="Stajich J.E."/>
            <person name="James T.Y."/>
        </authorList>
    </citation>
    <scope>NUCLEOTIDE SEQUENCE [LARGE SCALE GENOMIC DNA]</scope>
    <source>
        <strain evidence="1 2">JEL0888</strain>
    </source>
</reference>
<protein>
    <submittedName>
        <fullName evidence="1">Uncharacterized protein</fullName>
    </submittedName>
</protein>
<sequence>MSTTTVWLRAPAPPQSGQAQVPHVRDIEMQLPIGTRTRARDVVAAAVQRLPPLAGLPPPDPAAFALFETELPPSMPKSQRRVVRELEPDELPFAVLVGWELRQPADSPSQWAFLVKQRDNPATSSFHRLRMEQCRSLPLEQLQRRLHDINNQETAALDEVRRRHAALRSAIVARLNGRGEAAA</sequence>
<dbReference type="Gene3D" id="3.10.20.90">
    <property type="entry name" value="Phosphatidylinositol 3-kinase Catalytic Subunit, Chain A, domain 1"/>
    <property type="match status" value="1"/>
</dbReference>
<gene>
    <name evidence="1" type="ORF">HK105_206645</name>
</gene>
<name>A0ABR4N2Y3_9FUNG</name>
<keyword evidence="2" id="KW-1185">Reference proteome</keyword>
<proteinExistence type="predicted"/>
<accession>A0ABR4N2Y3</accession>